<accession>A0A929MMX2</accession>
<dbReference type="Proteomes" id="UP000757900">
    <property type="component" value="Unassembled WGS sequence"/>
</dbReference>
<dbReference type="EMBL" id="JABZFV010000001">
    <property type="protein sequence ID" value="MBF0934037.1"/>
    <property type="molecule type" value="Genomic_DNA"/>
</dbReference>
<organism evidence="1 2">
    <name type="scientific">Abiotrophia defectiva</name>
    <name type="common">Streptococcus defectivus</name>
    <dbReference type="NCBI Taxonomy" id="46125"/>
    <lineage>
        <taxon>Bacteria</taxon>
        <taxon>Bacillati</taxon>
        <taxon>Bacillota</taxon>
        <taxon>Bacilli</taxon>
        <taxon>Lactobacillales</taxon>
        <taxon>Aerococcaceae</taxon>
        <taxon>Abiotrophia</taxon>
    </lineage>
</organism>
<comment type="caution">
    <text evidence="1">The sequence shown here is derived from an EMBL/GenBank/DDBJ whole genome shotgun (WGS) entry which is preliminary data.</text>
</comment>
<dbReference type="AlphaFoldDB" id="A0A929MMX2"/>
<name>A0A929MMX2_ABIDE</name>
<protein>
    <submittedName>
        <fullName evidence="1">Uncharacterized protein</fullName>
    </submittedName>
</protein>
<evidence type="ECO:0000313" key="2">
    <source>
        <dbReference type="Proteomes" id="UP000757900"/>
    </source>
</evidence>
<sequence>MKFGIYDVIVFYKFVDEVTPEYSEEVQARISQHQHSHVYVCPNSHPELGIVSTDITLYSSILSVEEIGAVLFDAMDGNVVFGTRKEPGKHNVIVDKLKIRYDFEGENPEEYVKTLYNYMPNDENNFIHYGDSSLYIWTKLDVEGATDLVLNAIEKMDEPACLV</sequence>
<gene>
    <name evidence="1" type="ORF">HXK00_00155</name>
</gene>
<proteinExistence type="predicted"/>
<evidence type="ECO:0000313" key="1">
    <source>
        <dbReference type="EMBL" id="MBF0934037.1"/>
    </source>
</evidence>
<reference evidence="1" key="1">
    <citation type="submission" date="2020-04" db="EMBL/GenBank/DDBJ databases">
        <title>Deep metagenomics examines the oral microbiome during advanced dental caries in children, revealing novel taxa and co-occurrences with host molecules.</title>
        <authorList>
            <person name="Baker J.L."/>
            <person name="Morton J.T."/>
            <person name="Dinis M."/>
            <person name="Alvarez R."/>
            <person name="Tran N.C."/>
            <person name="Knight R."/>
            <person name="Edlund A."/>
        </authorList>
    </citation>
    <scope>NUCLEOTIDE SEQUENCE</scope>
    <source>
        <strain evidence="1">JCVI_23_bin.16</strain>
    </source>
</reference>